<keyword evidence="2" id="KW-0812">Transmembrane</keyword>
<dbReference type="InterPro" id="IPR053779">
    <property type="entry name" value="GlpR"/>
</dbReference>
<reference evidence="3 4" key="1">
    <citation type="submission" date="2018-09" db="EMBL/GenBank/DDBJ databases">
        <title>Optimization and identification of Corynebacterium falsenii FN1-14 from fish paste.</title>
        <authorList>
            <person name="Daroonpunt R."/>
            <person name="Tanasupawat S."/>
        </authorList>
    </citation>
    <scope>NUCLEOTIDE SEQUENCE [LARGE SCALE GENOMIC DNA]</scope>
    <source>
        <strain evidence="3 4">FN1-14</strain>
    </source>
</reference>
<evidence type="ECO:0000313" key="3">
    <source>
        <dbReference type="EMBL" id="RIX36684.1"/>
    </source>
</evidence>
<proteinExistence type="predicted"/>
<feature type="compositionally biased region" description="Low complexity" evidence="1">
    <location>
        <begin position="551"/>
        <end position="563"/>
    </location>
</feature>
<feature type="compositionally biased region" description="Basic and acidic residues" evidence="1">
    <location>
        <begin position="123"/>
        <end position="132"/>
    </location>
</feature>
<evidence type="ECO:0000256" key="1">
    <source>
        <dbReference type="SAM" id="MobiDB-lite"/>
    </source>
</evidence>
<evidence type="ECO:0000256" key="2">
    <source>
        <dbReference type="SAM" id="Phobius"/>
    </source>
</evidence>
<dbReference type="OrthoDB" id="3696421at2"/>
<feature type="region of interest" description="Disordered" evidence="1">
    <location>
        <begin position="551"/>
        <end position="572"/>
    </location>
</feature>
<keyword evidence="2" id="KW-1133">Transmembrane helix</keyword>
<feature type="region of interest" description="Disordered" evidence="1">
    <location>
        <begin position="205"/>
        <end position="241"/>
    </location>
</feature>
<keyword evidence="2" id="KW-0472">Membrane</keyword>
<feature type="compositionally biased region" description="Low complexity" evidence="1">
    <location>
        <begin position="112"/>
        <end position="122"/>
    </location>
</feature>
<feature type="compositionally biased region" description="Acidic residues" evidence="1">
    <location>
        <begin position="260"/>
        <end position="283"/>
    </location>
</feature>
<gene>
    <name evidence="3" type="ORF">D3M95_00250</name>
</gene>
<sequence length="599" mass="64501">MSGSLLLIAAVWLVLLAPLLLRNQRPVRRTAPALNNTRVLHEGGAPLRGKRKLRPTDTLYHPDVDDDLELLDAEPEYVLIEDDGSGSTSSRDEKRGAQGAGDARAAREARSGRAWGRLGAAGRKADKADKAAKAGAGKSAQDTDIIETVDAVEIMEPESAVRRRATGASADSVAMSAAYSSNETSENIEAVEYVETVEAVEVEVVPEADGGDARTDGDADVAGTAAKHEGRGEGSDIDGANSADAADAAAIVDGEVVDDAAEDDAEGNAEAESAEADSAEDDSTASTADSQPTVAYKGHDDTDTGEFAPVNILGKLTHRLRPRTEQGAGEAVDVNDRPEDADSSASRNAADELHERRQRRYDSVPAAYLRGGDVHAHPDVVDSVDEPQTTAVDFALAEESDEPSADDLAYVNSRRGRGVYDPVASWEREQQRLRRRKQVLMVLGLTTVISFVLAFILGGAVWWAPVISLAFSVFYLVVLRKQAIEEQKLRHRRMARMRRARLGVRNTEDDELGVPDRLQRPGAIIMETDDADPEFQHLDYIDGAEFFGDPAGPADSADPADPGYSAGRAHGGYYHPDEPIFDDDEHGRPTVVRRHFRAV</sequence>
<organism evidence="3 4">
    <name type="scientific">Corynebacterium falsenii</name>
    <dbReference type="NCBI Taxonomy" id="108486"/>
    <lineage>
        <taxon>Bacteria</taxon>
        <taxon>Bacillati</taxon>
        <taxon>Actinomycetota</taxon>
        <taxon>Actinomycetes</taxon>
        <taxon>Mycobacteriales</taxon>
        <taxon>Corynebacteriaceae</taxon>
        <taxon>Corynebacterium</taxon>
    </lineage>
</organism>
<dbReference type="Proteomes" id="UP000285278">
    <property type="component" value="Unassembled WGS sequence"/>
</dbReference>
<feature type="region of interest" description="Disordered" evidence="1">
    <location>
        <begin position="81"/>
        <end position="141"/>
    </location>
</feature>
<dbReference type="AlphaFoldDB" id="A0A418Q9I6"/>
<name>A0A418Q9I6_9CORY</name>
<protein>
    <submittedName>
        <fullName evidence="3">Uncharacterized protein</fullName>
    </submittedName>
</protein>
<accession>A0A418Q9I6</accession>
<evidence type="ECO:0000313" key="4">
    <source>
        <dbReference type="Proteomes" id="UP000285278"/>
    </source>
</evidence>
<dbReference type="EMBL" id="QXJK01000001">
    <property type="protein sequence ID" value="RIX36684.1"/>
    <property type="molecule type" value="Genomic_DNA"/>
</dbReference>
<dbReference type="RefSeq" id="WP_025403269.1">
    <property type="nucleotide sequence ID" value="NZ_CBCRUA010000001.1"/>
</dbReference>
<feature type="transmembrane region" description="Helical" evidence="2">
    <location>
        <begin position="438"/>
        <end position="456"/>
    </location>
</feature>
<comment type="caution">
    <text evidence="3">The sequence shown here is derived from an EMBL/GenBank/DDBJ whole genome shotgun (WGS) entry which is preliminary data.</text>
</comment>
<feature type="region of interest" description="Disordered" evidence="1">
    <location>
        <begin position="260"/>
        <end position="360"/>
    </location>
</feature>
<dbReference type="NCBIfam" id="NF045516">
    <property type="entry name" value="GlpR"/>
    <property type="match status" value="1"/>
</dbReference>
<keyword evidence="4" id="KW-1185">Reference proteome</keyword>
<feature type="transmembrane region" description="Helical" evidence="2">
    <location>
        <begin position="462"/>
        <end position="479"/>
    </location>
</feature>
<dbReference type="STRING" id="1451189.CFAL_08555"/>
<feature type="transmembrane region" description="Helical" evidence="2">
    <location>
        <begin position="6"/>
        <end position="21"/>
    </location>
</feature>